<keyword evidence="1" id="KW-0175">Coiled coil</keyword>
<dbReference type="Proteomes" id="UP000626109">
    <property type="component" value="Unassembled WGS sequence"/>
</dbReference>
<evidence type="ECO:0000256" key="1">
    <source>
        <dbReference type="SAM" id="Coils"/>
    </source>
</evidence>
<evidence type="ECO:0000313" key="4">
    <source>
        <dbReference type="Proteomes" id="UP000626109"/>
    </source>
</evidence>
<evidence type="ECO:0000256" key="2">
    <source>
        <dbReference type="SAM" id="MobiDB-lite"/>
    </source>
</evidence>
<comment type="caution">
    <text evidence="3">The sequence shown here is derived from an EMBL/GenBank/DDBJ whole genome shotgun (WGS) entry which is preliminary data.</text>
</comment>
<reference evidence="3" key="1">
    <citation type="submission" date="2021-02" db="EMBL/GenBank/DDBJ databases">
        <authorList>
            <person name="Dougan E. K."/>
            <person name="Rhodes N."/>
            <person name="Thang M."/>
            <person name="Chan C."/>
        </authorList>
    </citation>
    <scope>NUCLEOTIDE SEQUENCE</scope>
</reference>
<proteinExistence type="predicted"/>
<feature type="compositionally biased region" description="Acidic residues" evidence="2">
    <location>
        <begin position="55"/>
        <end position="72"/>
    </location>
</feature>
<feature type="coiled-coil region" evidence="1">
    <location>
        <begin position="10"/>
        <end position="37"/>
    </location>
</feature>
<sequence>MDEEKYDQAAEAEQEFQTRLQKRLEALRQKTRKERSQKLEGIAAAAAAAAPIAVVEEEDGDEGSGNDDDDVAFDWRAKGFS</sequence>
<dbReference type="AlphaFoldDB" id="A0A813KHQ2"/>
<protein>
    <submittedName>
        <fullName evidence="3">Uncharacterized protein</fullName>
    </submittedName>
</protein>
<feature type="region of interest" description="Disordered" evidence="2">
    <location>
        <begin position="54"/>
        <end position="81"/>
    </location>
</feature>
<name>A0A813KHQ2_POLGL</name>
<evidence type="ECO:0000313" key="3">
    <source>
        <dbReference type="EMBL" id="CAE8700300.1"/>
    </source>
</evidence>
<gene>
    <name evidence="3" type="ORF">PGLA2088_LOCUS31549</name>
</gene>
<dbReference type="EMBL" id="CAJNNW010029453">
    <property type="protein sequence ID" value="CAE8700300.1"/>
    <property type="molecule type" value="Genomic_DNA"/>
</dbReference>
<organism evidence="3 4">
    <name type="scientific">Polarella glacialis</name>
    <name type="common">Dinoflagellate</name>
    <dbReference type="NCBI Taxonomy" id="89957"/>
    <lineage>
        <taxon>Eukaryota</taxon>
        <taxon>Sar</taxon>
        <taxon>Alveolata</taxon>
        <taxon>Dinophyceae</taxon>
        <taxon>Suessiales</taxon>
        <taxon>Suessiaceae</taxon>
        <taxon>Polarella</taxon>
    </lineage>
</organism>
<accession>A0A813KHQ2</accession>